<dbReference type="EMBL" id="JBBNAG010000012">
    <property type="protein sequence ID" value="KAK9088950.1"/>
    <property type="molecule type" value="Genomic_DNA"/>
</dbReference>
<evidence type="ECO:0000313" key="3">
    <source>
        <dbReference type="Proteomes" id="UP001419268"/>
    </source>
</evidence>
<dbReference type="Proteomes" id="UP001419268">
    <property type="component" value="Unassembled WGS sequence"/>
</dbReference>
<evidence type="ECO:0000313" key="2">
    <source>
        <dbReference type="EMBL" id="KAK9088950.1"/>
    </source>
</evidence>
<proteinExistence type="predicted"/>
<keyword evidence="3" id="KW-1185">Reference proteome</keyword>
<feature type="region of interest" description="Disordered" evidence="1">
    <location>
        <begin position="1"/>
        <end position="20"/>
    </location>
</feature>
<sequence length="57" mass="6262">MPNYPTRPPRPKGDVKSASKIDSSIVAAVTDGSPSYPTISLREIETIFKQVQDFHMG</sequence>
<protein>
    <submittedName>
        <fullName evidence="2">Uncharacterized protein</fullName>
    </submittedName>
</protein>
<comment type="caution">
    <text evidence="2">The sequence shown here is derived from an EMBL/GenBank/DDBJ whole genome shotgun (WGS) entry which is preliminary data.</text>
</comment>
<evidence type="ECO:0000256" key="1">
    <source>
        <dbReference type="SAM" id="MobiDB-lite"/>
    </source>
</evidence>
<gene>
    <name evidence="2" type="ORF">Scep_028032</name>
</gene>
<reference evidence="2 3" key="1">
    <citation type="submission" date="2024-01" db="EMBL/GenBank/DDBJ databases">
        <title>Genome assemblies of Stephania.</title>
        <authorList>
            <person name="Yang L."/>
        </authorList>
    </citation>
    <scope>NUCLEOTIDE SEQUENCE [LARGE SCALE GENOMIC DNA]</scope>
    <source>
        <strain evidence="2">JXDWG</strain>
        <tissue evidence="2">Leaf</tissue>
    </source>
</reference>
<dbReference type="AlphaFoldDB" id="A0AAP0HN36"/>
<accession>A0AAP0HN36</accession>
<organism evidence="2 3">
    <name type="scientific">Stephania cephalantha</name>
    <dbReference type="NCBI Taxonomy" id="152367"/>
    <lineage>
        <taxon>Eukaryota</taxon>
        <taxon>Viridiplantae</taxon>
        <taxon>Streptophyta</taxon>
        <taxon>Embryophyta</taxon>
        <taxon>Tracheophyta</taxon>
        <taxon>Spermatophyta</taxon>
        <taxon>Magnoliopsida</taxon>
        <taxon>Ranunculales</taxon>
        <taxon>Menispermaceae</taxon>
        <taxon>Menispermoideae</taxon>
        <taxon>Cissampelideae</taxon>
        <taxon>Stephania</taxon>
    </lineage>
</organism>
<name>A0AAP0HN36_9MAGN</name>